<dbReference type="Proteomes" id="UP001480595">
    <property type="component" value="Unassembled WGS sequence"/>
</dbReference>
<evidence type="ECO:0000256" key="2">
    <source>
        <dbReference type="PROSITE-ProRule" id="PRU00042"/>
    </source>
</evidence>
<dbReference type="Pfam" id="PF24883">
    <property type="entry name" value="NPHP3_N"/>
    <property type="match status" value="1"/>
</dbReference>
<dbReference type="RefSeq" id="XP_066716678.1">
    <property type="nucleotide sequence ID" value="XM_066857409.1"/>
</dbReference>
<evidence type="ECO:0000313" key="6">
    <source>
        <dbReference type="Proteomes" id="UP001480595"/>
    </source>
</evidence>
<dbReference type="SUPFAM" id="SSF57667">
    <property type="entry name" value="beta-beta-alpha zinc fingers"/>
    <property type="match status" value="1"/>
</dbReference>
<protein>
    <recommendedName>
        <fullName evidence="4">C2H2-type domain-containing protein</fullName>
    </recommendedName>
</protein>
<sequence>MSQDALKREFDRAIAEFKHGSGLSREQLDQFQFSSFDDLLQTMGGIQRKHAQDKRWRYMRRLDPFLKSMKEYEKVIEVFLNASDILAFVWITSSVVDAFDAFLNVYQESLPLLSSYKSLFSDNSHMQTLLVTIFKDILAIHKEAVIFLKKKYASTPLLFQGVWKGFEVCVKELKRAFSQHRHLIENRASLIEFEEVQRIRQLTEDALAQAAQANVDRQHRFLGRDTSVIAVLGRKILLQANGSLTMTDSKGGLTRITVLLPLLWLNGKPGAGKSVLASVVADQNRAIPDVSVGLFYCVQSDPQSNTFISVAKSFLAQMLTQDTTLLPLVYENMRTENGEAVLKKTDNTKMLLDLALRCRKTYLIIDGIDECERDERKKICSWFSNIVDSLGRTQADEIRCIFVSQDDGIARKDLSGLSAISITTENTERDIHIYSTEWQAKIEQKFGTFQEYELNIAKVVTAKSQGMFIYAKCVLPELYHQASREQLLSHWRSDHFPNDLNEVYLRILQRIKEGLPTATIETIEQLLGWICCAKRPLEWYEIQVAASVDLHSDHVVAEGDDWIFVHHSSKYIPTKQSSLYTAPFLKNDNIFCISEAEKSLTLISIAYLCTELIDREVDEAVLEAALLAGSYGFLEYTSVCWVPHLLSWLQDSPTDEDMLDLAESLEAVLDSHFLEQEQNIMVPQKPLKALSPLEDFDIYTSIAQVVVWMRKQIMGFHCGSEAEDLLDFPQVISKFRSSLEMYFFLNDEDAAQASLGKLYGNNWFKCPRMSCRYFHHGFANRDLRDQHIARHERAYLCTIEGCITATLGCATRAELQKHMLESHGIIGEEDSFRSMPNPDRTQGPKLHCPKSFTRPANLQSHERSHRNERPFACDTCGMTFVRQHDKKRHEETRHAGERRFICYGYLRNGSAWGCQKTFVRADVLNDHHKSQSGRSCIRALLEEKKAEMGDIPEDEILAQIARFEPTHKRVDTLATLRSSTSLGSEDDEFAELDLERSDTFQPESVESSSQKRGPDDSGSEELAELHRAKRFQFKSSYIRHSATQRRGDNSSSD</sequence>
<proteinExistence type="predicted"/>
<dbReference type="InterPro" id="IPR027417">
    <property type="entry name" value="P-loop_NTPase"/>
</dbReference>
<dbReference type="PROSITE" id="PS00028">
    <property type="entry name" value="ZINC_FINGER_C2H2_1"/>
    <property type="match status" value="1"/>
</dbReference>
<keyword evidence="2" id="KW-0479">Metal-binding</keyword>
<dbReference type="InterPro" id="IPR056884">
    <property type="entry name" value="NPHP3-like_N"/>
</dbReference>
<dbReference type="PANTHER" id="PTHR10039:SF14">
    <property type="entry name" value="NACHT DOMAIN-CONTAINING PROTEIN"/>
    <property type="match status" value="1"/>
</dbReference>
<evidence type="ECO:0000256" key="3">
    <source>
        <dbReference type="SAM" id="MobiDB-lite"/>
    </source>
</evidence>
<keyword evidence="2" id="KW-0862">Zinc</keyword>
<dbReference type="SMART" id="SM00355">
    <property type="entry name" value="ZnF_C2H2"/>
    <property type="match status" value="4"/>
</dbReference>
<dbReference type="PROSITE" id="PS50157">
    <property type="entry name" value="ZINC_FINGER_C2H2_2"/>
    <property type="match status" value="2"/>
</dbReference>
<feature type="domain" description="C2H2-type" evidence="4">
    <location>
        <begin position="848"/>
        <end position="870"/>
    </location>
</feature>
<evidence type="ECO:0000259" key="4">
    <source>
        <dbReference type="PROSITE" id="PS50157"/>
    </source>
</evidence>
<dbReference type="GeneID" id="92090472"/>
<feature type="region of interest" description="Disordered" evidence="3">
    <location>
        <begin position="993"/>
        <end position="1025"/>
    </location>
</feature>
<dbReference type="Gene3D" id="3.30.160.60">
    <property type="entry name" value="Classic Zinc Finger"/>
    <property type="match status" value="2"/>
</dbReference>
<comment type="caution">
    <text evidence="5">The sequence shown here is derived from an EMBL/GenBank/DDBJ whole genome shotgun (WGS) entry which is preliminary data.</text>
</comment>
<keyword evidence="1" id="KW-0677">Repeat</keyword>
<keyword evidence="6" id="KW-1185">Reference proteome</keyword>
<feature type="domain" description="C2H2-type" evidence="4">
    <location>
        <begin position="871"/>
        <end position="899"/>
    </location>
</feature>
<evidence type="ECO:0000256" key="1">
    <source>
        <dbReference type="ARBA" id="ARBA00022737"/>
    </source>
</evidence>
<feature type="compositionally biased region" description="Polar residues" evidence="3">
    <location>
        <begin position="999"/>
        <end position="1011"/>
    </location>
</feature>
<gene>
    <name evidence="5" type="ORF">PG994_006000</name>
</gene>
<dbReference type="EMBL" id="JAQQWL010000006">
    <property type="protein sequence ID" value="KAK8069384.1"/>
    <property type="molecule type" value="Genomic_DNA"/>
</dbReference>
<keyword evidence="2" id="KW-0863">Zinc-finger</keyword>
<accession>A0ABR1VDU1</accession>
<dbReference type="InterPro" id="IPR036236">
    <property type="entry name" value="Znf_C2H2_sf"/>
</dbReference>
<name>A0ABR1VDU1_9PEZI</name>
<organism evidence="5 6">
    <name type="scientific">Apiospora phragmitis</name>
    <dbReference type="NCBI Taxonomy" id="2905665"/>
    <lineage>
        <taxon>Eukaryota</taxon>
        <taxon>Fungi</taxon>
        <taxon>Dikarya</taxon>
        <taxon>Ascomycota</taxon>
        <taxon>Pezizomycotina</taxon>
        <taxon>Sordariomycetes</taxon>
        <taxon>Xylariomycetidae</taxon>
        <taxon>Amphisphaeriales</taxon>
        <taxon>Apiosporaceae</taxon>
        <taxon>Apiospora</taxon>
    </lineage>
</organism>
<dbReference type="SUPFAM" id="SSF52540">
    <property type="entry name" value="P-loop containing nucleoside triphosphate hydrolases"/>
    <property type="match status" value="1"/>
</dbReference>
<evidence type="ECO:0000313" key="5">
    <source>
        <dbReference type="EMBL" id="KAK8069384.1"/>
    </source>
</evidence>
<feature type="region of interest" description="Disordered" evidence="3">
    <location>
        <begin position="829"/>
        <end position="850"/>
    </location>
</feature>
<dbReference type="InterPro" id="IPR013087">
    <property type="entry name" value="Znf_C2H2_type"/>
</dbReference>
<dbReference type="PANTHER" id="PTHR10039">
    <property type="entry name" value="AMELOGENIN"/>
    <property type="match status" value="1"/>
</dbReference>
<reference evidence="5 6" key="1">
    <citation type="submission" date="2023-01" db="EMBL/GenBank/DDBJ databases">
        <title>Analysis of 21 Apiospora genomes using comparative genomics revels a genus with tremendous synthesis potential of carbohydrate active enzymes and secondary metabolites.</title>
        <authorList>
            <person name="Sorensen T."/>
        </authorList>
    </citation>
    <scope>NUCLEOTIDE SEQUENCE [LARGE SCALE GENOMIC DNA]</scope>
    <source>
        <strain evidence="5 6">CBS 135458</strain>
    </source>
</reference>
<dbReference type="Gene3D" id="3.40.50.300">
    <property type="entry name" value="P-loop containing nucleotide triphosphate hydrolases"/>
    <property type="match status" value="1"/>
</dbReference>